<evidence type="ECO:0000256" key="6">
    <source>
        <dbReference type="ARBA" id="ARBA00023015"/>
    </source>
</evidence>
<proteinExistence type="predicted"/>
<evidence type="ECO:0000313" key="12">
    <source>
        <dbReference type="Ensembl" id="ENSMMDP00005001479.1"/>
    </source>
</evidence>
<feature type="region of interest" description="Disordered" evidence="10">
    <location>
        <begin position="1"/>
        <end position="204"/>
    </location>
</feature>
<feature type="compositionally biased region" description="Polar residues" evidence="10">
    <location>
        <begin position="36"/>
        <end position="49"/>
    </location>
</feature>
<keyword evidence="2" id="KW-0479">Metal-binding</keyword>
<keyword evidence="7" id="KW-0804">Transcription</keyword>
<feature type="compositionally biased region" description="Polar residues" evidence="10">
    <location>
        <begin position="172"/>
        <end position="184"/>
    </location>
</feature>
<dbReference type="PANTHER" id="PTHR45888">
    <property type="entry name" value="HL01030P-RELATED"/>
    <property type="match status" value="1"/>
</dbReference>
<evidence type="ECO:0000256" key="9">
    <source>
        <dbReference type="PROSITE-ProRule" id="PRU00146"/>
    </source>
</evidence>
<dbReference type="GO" id="GO:0003713">
    <property type="term" value="F:transcription coactivator activity"/>
    <property type="evidence" value="ECO:0007669"/>
    <property type="project" value="TreeGrafter"/>
</dbReference>
<feature type="compositionally biased region" description="Polar residues" evidence="10">
    <location>
        <begin position="1"/>
        <end position="22"/>
    </location>
</feature>
<dbReference type="GO" id="GO:0042800">
    <property type="term" value="F:histone H3K4 methyltransferase activity"/>
    <property type="evidence" value="ECO:0007669"/>
    <property type="project" value="TreeGrafter"/>
</dbReference>
<dbReference type="CDD" id="cd15513">
    <property type="entry name" value="PHD5_KMT2C_like"/>
    <property type="match status" value="1"/>
</dbReference>
<evidence type="ECO:0000256" key="8">
    <source>
        <dbReference type="ARBA" id="ARBA00023242"/>
    </source>
</evidence>
<dbReference type="InterPro" id="IPR001965">
    <property type="entry name" value="Znf_PHD"/>
</dbReference>
<feature type="region of interest" description="Disordered" evidence="10">
    <location>
        <begin position="224"/>
        <end position="293"/>
    </location>
</feature>
<feature type="domain" description="PHD-type" evidence="11">
    <location>
        <begin position="361"/>
        <end position="407"/>
    </location>
</feature>
<dbReference type="InParanoid" id="A0A667WLU9"/>
<dbReference type="GO" id="GO:0045944">
    <property type="term" value="P:positive regulation of transcription by RNA polymerase II"/>
    <property type="evidence" value="ECO:0007669"/>
    <property type="project" value="TreeGrafter"/>
</dbReference>
<dbReference type="InterPro" id="IPR011011">
    <property type="entry name" value="Znf_FYVE_PHD"/>
</dbReference>
<keyword evidence="6" id="KW-0805">Transcription regulation</keyword>
<feature type="domain" description="PHD-type" evidence="11">
    <location>
        <begin position="311"/>
        <end position="364"/>
    </location>
</feature>
<feature type="compositionally biased region" description="Acidic residues" evidence="10">
    <location>
        <begin position="129"/>
        <end position="142"/>
    </location>
</feature>
<accession>A0A667WLU9</accession>
<evidence type="ECO:0000256" key="5">
    <source>
        <dbReference type="ARBA" id="ARBA00022833"/>
    </source>
</evidence>
<dbReference type="SMART" id="SM00249">
    <property type="entry name" value="PHD"/>
    <property type="match status" value="2"/>
</dbReference>
<keyword evidence="3" id="KW-0677">Repeat</keyword>
<reference evidence="12" key="2">
    <citation type="submission" date="2025-08" db="UniProtKB">
        <authorList>
            <consortium name="Ensembl"/>
        </authorList>
    </citation>
    <scope>IDENTIFICATION</scope>
</reference>
<feature type="compositionally biased region" description="Basic and acidic residues" evidence="10">
    <location>
        <begin position="143"/>
        <end position="167"/>
    </location>
</feature>
<dbReference type="PANTHER" id="PTHR45888:SF2">
    <property type="entry name" value="HISTONE-LYSINE N-METHYLTRANSFERASE 2D"/>
    <property type="match status" value="1"/>
</dbReference>
<feature type="compositionally biased region" description="Polar residues" evidence="10">
    <location>
        <begin position="103"/>
        <end position="114"/>
    </location>
</feature>
<reference evidence="12" key="3">
    <citation type="submission" date="2025-09" db="UniProtKB">
        <authorList>
            <consortium name="Ensembl"/>
        </authorList>
    </citation>
    <scope>IDENTIFICATION</scope>
</reference>
<evidence type="ECO:0000259" key="11">
    <source>
        <dbReference type="PROSITE" id="PS50016"/>
    </source>
</evidence>
<keyword evidence="13" id="KW-1185">Reference proteome</keyword>
<evidence type="ECO:0000313" key="13">
    <source>
        <dbReference type="Proteomes" id="UP000472263"/>
    </source>
</evidence>
<organism evidence="12 13">
    <name type="scientific">Myripristis murdjan</name>
    <name type="common">pinecone soldierfish</name>
    <dbReference type="NCBI Taxonomy" id="586833"/>
    <lineage>
        <taxon>Eukaryota</taxon>
        <taxon>Metazoa</taxon>
        <taxon>Chordata</taxon>
        <taxon>Craniata</taxon>
        <taxon>Vertebrata</taxon>
        <taxon>Euteleostomi</taxon>
        <taxon>Actinopterygii</taxon>
        <taxon>Neopterygii</taxon>
        <taxon>Teleostei</taxon>
        <taxon>Neoteleostei</taxon>
        <taxon>Acanthomorphata</taxon>
        <taxon>Holocentriformes</taxon>
        <taxon>Holocentridae</taxon>
        <taxon>Myripristis</taxon>
    </lineage>
</organism>
<dbReference type="InterPro" id="IPR019787">
    <property type="entry name" value="Znf_PHD-finger"/>
</dbReference>
<keyword evidence="5" id="KW-0862">Zinc</keyword>
<evidence type="ECO:0000256" key="1">
    <source>
        <dbReference type="ARBA" id="ARBA00004123"/>
    </source>
</evidence>
<comment type="subcellular location">
    <subcellularLocation>
        <location evidence="1">Nucleus</location>
    </subcellularLocation>
</comment>
<evidence type="ECO:0000256" key="4">
    <source>
        <dbReference type="ARBA" id="ARBA00022771"/>
    </source>
</evidence>
<keyword evidence="4 9" id="KW-0863">Zinc-finger</keyword>
<evidence type="ECO:0000256" key="7">
    <source>
        <dbReference type="ARBA" id="ARBA00023163"/>
    </source>
</evidence>
<dbReference type="Gene3D" id="3.30.40.10">
    <property type="entry name" value="Zinc/RING finger domain, C3HC4 (zinc finger)"/>
    <property type="match status" value="2"/>
</dbReference>
<dbReference type="InterPro" id="IPR013083">
    <property type="entry name" value="Znf_RING/FYVE/PHD"/>
</dbReference>
<sequence length="407" mass="44651">MAETQSNNPKVETTAVSRQGSENTEEEKQEAKPSVEQKSSPEVLKSSSEGMPATEIFSQASPKPPAPSASIEEMEPVAVAVTEADQQERTPCQDPGSPPSFIASASVSVDTQEVLSIVDMEGRLLPHSEDEEEEEEDEDDEQLKEGQNDEIKQELQDSQEREIKPELLDDMSNMSHGDESSSGFLGSPGEPDPQLSMELGLVPAGHTRADNLHTETDDSLPFDALKCDREKVKRRGSPGRSRVKQGRSSNFPGKRRPRGGGGGRGRGGRSRLKLSMTSDTGLNKEEDDEEDDTMQNTVVLFSNTDKFVLLQDMCVVCGSFGKGVEGQLLACAQCAQCYHPYCVNSKITKMMLRKGWRCLECIVCEVCGKASDPSRLLLCDDCDVSYHTYCLDPPLHTVPKGGWKCKW</sequence>
<dbReference type="Ensembl" id="ENSMMDT00005001509.1">
    <property type="protein sequence ID" value="ENSMMDP00005001479.1"/>
    <property type="gene ID" value="ENSMMDG00005000839.1"/>
</dbReference>
<protein>
    <recommendedName>
        <fullName evidence="11">PHD-type domain-containing protein</fullName>
    </recommendedName>
</protein>
<dbReference type="Proteomes" id="UP000472263">
    <property type="component" value="Chromosome 7"/>
</dbReference>
<feature type="compositionally biased region" description="Basic residues" evidence="10">
    <location>
        <begin position="232"/>
        <end position="245"/>
    </location>
</feature>
<dbReference type="GeneTree" id="ENSGT00940000156707"/>
<evidence type="ECO:0000256" key="2">
    <source>
        <dbReference type="ARBA" id="ARBA00022723"/>
    </source>
</evidence>
<dbReference type="AlphaFoldDB" id="A0A667WLU9"/>
<dbReference type="SUPFAM" id="SSF57903">
    <property type="entry name" value="FYVE/PHD zinc finger"/>
    <property type="match status" value="2"/>
</dbReference>
<evidence type="ECO:0000256" key="10">
    <source>
        <dbReference type="SAM" id="MobiDB-lite"/>
    </source>
</evidence>
<dbReference type="Pfam" id="PF00628">
    <property type="entry name" value="PHD"/>
    <property type="match status" value="2"/>
</dbReference>
<keyword evidence="8" id="KW-0539">Nucleus</keyword>
<name>A0A667WLU9_9TELE</name>
<dbReference type="GO" id="GO:0044666">
    <property type="term" value="C:MLL3/4 complex"/>
    <property type="evidence" value="ECO:0007669"/>
    <property type="project" value="TreeGrafter"/>
</dbReference>
<dbReference type="GO" id="GO:0008270">
    <property type="term" value="F:zinc ion binding"/>
    <property type="evidence" value="ECO:0007669"/>
    <property type="project" value="UniProtKB-KW"/>
</dbReference>
<dbReference type="PROSITE" id="PS50016">
    <property type="entry name" value="ZF_PHD_2"/>
    <property type="match status" value="2"/>
</dbReference>
<reference evidence="12" key="1">
    <citation type="submission" date="2019-06" db="EMBL/GenBank/DDBJ databases">
        <authorList>
            <consortium name="Wellcome Sanger Institute Data Sharing"/>
        </authorList>
    </citation>
    <scope>NUCLEOTIDE SEQUENCE [LARGE SCALE GENOMIC DNA]</scope>
</reference>
<dbReference type="FunFam" id="3.30.40.10:FF:001142">
    <property type="entry name" value="Histone-lysine N-methyltransferase"/>
    <property type="match status" value="1"/>
</dbReference>
<evidence type="ECO:0000256" key="3">
    <source>
        <dbReference type="ARBA" id="ARBA00022737"/>
    </source>
</evidence>